<reference evidence="6" key="3">
    <citation type="submission" date="2014-09" db="EMBL/GenBank/DDBJ databases">
        <authorList>
            <person name="Magalhaes I.L.F."/>
            <person name="Oliveira U."/>
            <person name="Santos F.R."/>
            <person name="Vidigal T.H.D.A."/>
            <person name="Brescovit A.D."/>
            <person name="Santos A.J."/>
        </authorList>
    </citation>
    <scope>NUCLEOTIDE SEQUENCE</scope>
</reference>
<evidence type="ECO:0000259" key="3">
    <source>
        <dbReference type="Pfam" id="PF06974"/>
    </source>
</evidence>
<feature type="transmembrane region" description="Helical" evidence="2">
    <location>
        <begin position="39"/>
        <end position="63"/>
    </location>
</feature>
<dbReference type="AlphaFoldDB" id="A0A0A9W240"/>
<evidence type="ECO:0000313" key="6">
    <source>
        <dbReference type="EMBL" id="JAG52518.1"/>
    </source>
</evidence>
<proteinExistence type="predicted"/>
<dbReference type="PANTHER" id="PTHR31650:SF23">
    <property type="entry name" value="GH11223P"/>
    <property type="match status" value="1"/>
</dbReference>
<keyword evidence="4" id="KW-0012">Acyltransferase</keyword>
<protein>
    <submittedName>
        <fullName evidence="4">Putative diacylglycerol O-acyltransferase Rv3740c/MT3848</fullName>
    </submittedName>
</protein>
<keyword evidence="4" id="KW-0808">Transferase</keyword>
<feature type="region of interest" description="Disordered" evidence="1">
    <location>
        <begin position="675"/>
        <end position="695"/>
    </location>
</feature>
<dbReference type="GO" id="GO:0005886">
    <property type="term" value="C:plasma membrane"/>
    <property type="evidence" value="ECO:0007669"/>
    <property type="project" value="TreeGrafter"/>
</dbReference>
<reference evidence="4" key="1">
    <citation type="journal article" date="2014" name="PLoS ONE">
        <title>Transcriptome-Based Identification of ABC Transporters in the Western Tarnished Plant Bug Lygus hesperus.</title>
        <authorList>
            <person name="Hull J.J."/>
            <person name="Chaney K."/>
            <person name="Geib S.M."/>
            <person name="Fabrick J.A."/>
            <person name="Brent C.S."/>
            <person name="Walsh D."/>
            <person name="Lavine L.C."/>
        </authorList>
    </citation>
    <scope>NUCLEOTIDE SEQUENCE</scope>
</reference>
<reference evidence="7" key="4">
    <citation type="journal article" date="2016" name="Gigascience">
        <title>De novo construction of an expanded transcriptome assembly for the western tarnished plant bug, Lygus hesperus.</title>
        <authorList>
            <person name="Tassone E.E."/>
            <person name="Geib S.M."/>
            <person name="Hall B."/>
            <person name="Fabrick J.A."/>
            <person name="Brent C.S."/>
            <person name="Hull J.J."/>
        </authorList>
    </citation>
    <scope>NUCLEOTIDE SEQUENCE</scope>
</reference>
<dbReference type="EMBL" id="GDHC01009139">
    <property type="protein sequence ID" value="JAQ09490.1"/>
    <property type="molecule type" value="Transcribed_RNA"/>
</dbReference>
<name>A0A0A9W240_LYGHE</name>
<accession>A0A0A9W240</accession>
<dbReference type="EMBL" id="GBRD01013308">
    <property type="protein sequence ID" value="JAG52518.1"/>
    <property type="molecule type" value="Transcribed_RNA"/>
</dbReference>
<dbReference type="GO" id="GO:0019432">
    <property type="term" value="P:triglyceride biosynthetic process"/>
    <property type="evidence" value="ECO:0007669"/>
    <property type="project" value="TreeGrafter"/>
</dbReference>
<dbReference type="PANTHER" id="PTHR31650">
    <property type="entry name" value="O-ACYLTRANSFERASE (WSD1-LIKE) FAMILY PROTEIN"/>
    <property type="match status" value="1"/>
</dbReference>
<evidence type="ECO:0000256" key="2">
    <source>
        <dbReference type="SAM" id="Phobius"/>
    </source>
</evidence>
<reference evidence="4" key="2">
    <citation type="submission" date="2014-07" db="EMBL/GenBank/DDBJ databases">
        <authorList>
            <person name="Hull J."/>
        </authorList>
    </citation>
    <scope>NUCLEOTIDE SEQUENCE</scope>
</reference>
<keyword evidence="2" id="KW-0812">Transmembrane</keyword>
<sequence length="695" mass="79115">MMWYSLNENEKHVKSEYEIQCAVSKAERELNVVLRLLKAIYTFTAFFIACCLVPWLFITFLVVRICRHLFVRWLQKKFRGLEFIKKTTVRTAVDTQRNQGIVTVLLTIKGPCQLNLIKNRILADIVERQKGGKVVFPHLRTVLTSRWGNYAWIKGSERQFRIDNHIVLASGNFKGRPVSEANIQEYVSDIIAKLLPAELPPWQITLIPTQLDRTYLLIRLHHLYLSEDGLSLGELLLLRTDDPSLTLEPDLWGDSSLLSGVFRTPVFIPQVYENLCESLSNWWNEILYKYDPTDNPSVLKDPTLKTFLVLCTMAAVSVVREYLKAESPSLWEIAALEKEKKGLSTQLFWRSFHKTVSLVNFVASTARALIRMPVMAMKLPFLLSKVALDTPVYLYWLYMGHYVIQESIYLFKIFYSAPRIIFEEIFLPEHPRNVHQLQTLSFCGRKVVNWSSPVPLDVIKQLQKTTGSTTSEIAMSAVASSLRDYFESAGFSVPDAVMTTCFFTAQEDLFARRGQLTSGMLCLPLPTQTPKNDPTESLRALRTSLYKARSTQAPLYLASVYQMDYRLFTTIFPTLFAKACLYLLSRRYTVSVTQVDSTKKSDNVLMQMLWGQRVEKIMYWRPPQANVGLSLTLINYGDSVQLGVMADAQLAPQFSKIVTSFPTNVYKLARSLGVSSSPAPAENVPLAPTTSAVAY</sequence>
<feature type="domain" description="O-acyltransferase WSD1 C-terminal" evidence="3">
    <location>
        <begin position="519"/>
        <end position="661"/>
    </location>
</feature>
<dbReference type="GO" id="GO:0008374">
    <property type="term" value="F:O-acyltransferase activity"/>
    <property type="evidence" value="ECO:0007669"/>
    <property type="project" value="InterPro"/>
</dbReference>
<dbReference type="InterPro" id="IPR045034">
    <property type="entry name" value="O-acyltransferase_WSD1-like"/>
</dbReference>
<gene>
    <name evidence="4" type="ORF">CM83_46653</name>
    <name evidence="5" type="ORF">CM83_46655</name>
    <name evidence="7" type="ORF">g.45135</name>
</gene>
<evidence type="ECO:0000313" key="4">
    <source>
        <dbReference type="EMBL" id="JAG00513.1"/>
    </source>
</evidence>
<dbReference type="InterPro" id="IPR009721">
    <property type="entry name" value="O-acyltransferase_WSD1_C"/>
</dbReference>
<keyword evidence="2" id="KW-0472">Membrane</keyword>
<evidence type="ECO:0000313" key="5">
    <source>
        <dbReference type="EMBL" id="JAG00515.1"/>
    </source>
</evidence>
<organism evidence="4">
    <name type="scientific">Lygus hesperus</name>
    <name type="common">Western plant bug</name>
    <dbReference type="NCBI Taxonomy" id="30085"/>
    <lineage>
        <taxon>Eukaryota</taxon>
        <taxon>Metazoa</taxon>
        <taxon>Ecdysozoa</taxon>
        <taxon>Arthropoda</taxon>
        <taxon>Hexapoda</taxon>
        <taxon>Insecta</taxon>
        <taxon>Pterygota</taxon>
        <taxon>Neoptera</taxon>
        <taxon>Paraneoptera</taxon>
        <taxon>Hemiptera</taxon>
        <taxon>Heteroptera</taxon>
        <taxon>Panheteroptera</taxon>
        <taxon>Cimicomorpha</taxon>
        <taxon>Miridae</taxon>
        <taxon>Mirini</taxon>
        <taxon>Lygus</taxon>
    </lineage>
</organism>
<evidence type="ECO:0000313" key="7">
    <source>
        <dbReference type="EMBL" id="JAQ09490.1"/>
    </source>
</evidence>
<evidence type="ECO:0000256" key="1">
    <source>
        <dbReference type="SAM" id="MobiDB-lite"/>
    </source>
</evidence>
<keyword evidence="2" id="KW-1133">Transmembrane helix</keyword>
<dbReference type="EMBL" id="GBHO01043089">
    <property type="protein sequence ID" value="JAG00515.1"/>
    <property type="molecule type" value="Transcribed_RNA"/>
</dbReference>
<dbReference type="Pfam" id="PF06974">
    <property type="entry name" value="WS_DGAT_C"/>
    <property type="match status" value="1"/>
</dbReference>
<dbReference type="EMBL" id="GBHO01043091">
    <property type="protein sequence ID" value="JAG00513.1"/>
    <property type="molecule type" value="Transcribed_RNA"/>
</dbReference>